<dbReference type="FunFam" id="1.10.3210.10:FF:000001">
    <property type="entry name" value="GTP pyrophosphokinase RelA"/>
    <property type="match status" value="1"/>
</dbReference>
<keyword evidence="3" id="KW-0346">Stress response</keyword>
<dbReference type="FunFam" id="3.30.460.10:FF:000030">
    <property type="entry name" value="Putative GTP diphosphokinase RSH2 chloroplastic"/>
    <property type="match status" value="1"/>
</dbReference>
<dbReference type="SMART" id="SM00954">
    <property type="entry name" value="RelA_SpoT"/>
    <property type="match status" value="1"/>
</dbReference>
<reference evidence="8" key="1">
    <citation type="journal article" date="2017" name="Cell">
        <title>Insights into land plant evolution garnered from the Marchantia polymorpha genome.</title>
        <authorList>
            <person name="Bowman J.L."/>
            <person name="Kohchi T."/>
            <person name="Yamato K.T."/>
            <person name="Jenkins J."/>
            <person name="Shu S."/>
            <person name="Ishizaki K."/>
            <person name="Yamaoka S."/>
            <person name="Nishihama R."/>
            <person name="Nakamura Y."/>
            <person name="Berger F."/>
            <person name="Adam C."/>
            <person name="Aki S.S."/>
            <person name="Althoff F."/>
            <person name="Araki T."/>
            <person name="Arteaga-Vazquez M.A."/>
            <person name="Balasubrmanian S."/>
            <person name="Barry K."/>
            <person name="Bauer D."/>
            <person name="Boehm C.R."/>
            <person name="Briginshaw L."/>
            <person name="Caballero-Perez J."/>
            <person name="Catarino B."/>
            <person name="Chen F."/>
            <person name="Chiyoda S."/>
            <person name="Chovatia M."/>
            <person name="Davies K.M."/>
            <person name="Delmans M."/>
            <person name="Demura T."/>
            <person name="Dierschke T."/>
            <person name="Dolan L."/>
            <person name="Dorantes-Acosta A.E."/>
            <person name="Eklund D.M."/>
            <person name="Florent S.N."/>
            <person name="Flores-Sandoval E."/>
            <person name="Fujiyama A."/>
            <person name="Fukuzawa H."/>
            <person name="Galik B."/>
            <person name="Grimanelli D."/>
            <person name="Grimwood J."/>
            <person name="Grossniklaus U."/>
            <person name="Hamada T."/>
            <person name="Haseloff J."/>
            <person name="Hetherington A.J."/>
            <person name="Higo A."/>
            <person name="Hirakawa Y."/>
            <person name="Hundley H.N."/>
            <person name="Ikeda Y."/>
            <person name="Inoue K."/>
            <person name="Inoue S.I."/>
            <person name="Ishida S."/>
            <person name="Jia Q."/>
            <person name="Kakita M."/>
            <person name="Kanazawa T."/>
            <person name="Kawai Y."/>
            <person name="Kawashima T."/>
            <person name="Kennedy M."/>
            <person name="Kinose K."/>
            <person name="Kinoshita T."/>
            <person name="Kohara Y."/>
            <person name="Koide E."/>
            <person name="Komatsu K."/>
            <person name="Kopischke S."/>
            <person name="Kubo M."/>
            <person name="Kyozuka J."/>
            <person name="Lagercrantz U."/>
            <person name="Lin S.S."/>
            <person name="Lindquist E."/>
            <person name="Lipzen A.M."/>
            <person name="Lu C.W."/>
            <person name="De Luna E."/>
            <person name="Martienssen R.A."/>
            <person name="Minamino N."/>
            <person name="Mizutani M."/>
            <person name="Mizutani M."/>
            <person name="Mochizuki N."/>
            <person name="Monte I."/>
            <person name="Mosher R."/>
            <person name="Nagasaki H."/>
            <person name="Nakagami H."/>
            <person name="Naramoto S."/>
            <person name="Nishitani K."/>
            <person name="Ohtani M."/>
            <person name="Okamoto T."/>
            <person name="Okumura M."/>
            <person name="Phillips J."/>
            <person name="Pollak B."/>
            <person name="Reinders A."/>
            <person name="Rovekamp M."/>
            <person name="Sano R."/>
            <person name="Sawa S."/>
            <person name="Schmid M.W."/>
            <person name="Shirakawa M."/>
            <person name="Solano R."/>
            <person name="Spunde A."/>
            <person name="Suetsugu N."/>
            <person name="Sugano S."/>
            <person name="Sugiyama A."/>
            <person name="Sun R."/>
            <person name="Suzuki Y."/>
            <person name="Takenaka M."/>
            <person name="Takezawa D."/>
            <person name="Tomogane H."/>
            <person name="Tsuzuki M."/>
            <person name="Ueda T."/>
            <person name="Umeda M."/>
            <person name="Ward J.M."/>
            <person name="Watanabe Y."/>
            <person name="Yazaki K."/>
            <person name="Yokoyama R."/>
            <person name="Yoshitake Y."/>
            <person name="Yotsui I."/>
            <person name="Zachgo S."/>
            <person name="Schmutz J."/>
        </authorList>
    </citation>
    <scope>NUCLEOTIDE SEQUENCE [LARGE SCALE GENOMIC DNA]</scope>
    <source>
        <strain evidence="8">Tak-1</strain>
    </source>
</reference>
<dbReference type="OrthoDB" id="430679at2759"/>
<keyword evidence="4" id="KW-0342">GTP-binding</keyword>
<dbReference type="CDD" id="cd00077">
    <property type="entry name" value="HDc"/>
    <property type="match status" value="1"/>
</dbReference>
<feature type="region of interest" description="Disordered" evidence="5">
    <location>
        <begin position="129"/>
        <end position="155"/>
    </location>
</feature>
<dbReference type="Gene3D" id="3.30.460.10">
    <property type="entry name" value="Beta Polymerase, domain 2"/>
    <property type="match status" value="1"/>
</dbReference>
<dbReference type="Gramene" id="Mp6g03710.1">
    <property type="protein sequence ID" value="Mp6g03710.1.cds"/>
    <property type="gene ID" value="Mp6g03710"/>
</dbReference>
<protein>
    <recommendedName>
        <fullName evidence="2">GTP diphosphokinase</fullName>
        <ecNumber evidence="2">2.7.6.5</ecNumber>
    </recommendedName>
</protein>
<dbReference type="PANTHER" id="PTHR21262:SF31">
    <property type="entry name" value="GTP PYROPHOSPHOKINASE"/>
    <property type="match status" value="1"/>
</dbReference>
<dbReference type="CDD" id="cd05399">
    <property type="entry name" value="NT_Rel-Spo_like"/>
    <property type="match status" value="1"/>
</dbReference>
<dbReference type="InterPro" id="IPR006674">
    <property type="entry name" value="HD_domain"/>
</dbReference>
<dbReference type="EC" id="2.7.6.5" evidence="2"/>
<name>A0A2R6X5L8_MARPO</name>
<dbReference type="Pfam" id="PF04607">
    <property type="entry name" value="RelA_SpoT"/>
    <property type="match status" value="1"/>
</dbReference>
<keyword evidence="8" id="KW-1185">Reference proteome</keyword>
<dbReference type="SUPFAM" id="SSF81301">
    <property type="entry name" value="Nucleotidyltransferase"/>
    <property type="match status" value="1"/>
</dbReference>
<evidence type="ECO:0000256" key="3">
    <source>
        <dbReference type="ARBA" id="ARBA00023016"/>
    </source>
</evidence>
<feature type="domain" description="HD" evidence="6">
    <location>
        <begin position="270"/>
        <end position="391"/>
    </location>
</feature>
<dbReference type="SMART" id="SM00471">
    <property type="entry name" value="HDc"/>
    <property type="match status" value="1"/>
</dbReference>
<dbReference type="InterPro" id="IPR056011">
    <property type="entry name" value="DUF7589"/>
</dbReference>
<keyword evidence="4" id="KW-0547">Nucleotide-binding</keyword>
<dbReference type="Gene3D" id="1.10.3210.10">
    <property type="entry name" value="Hypothetical protein af1432"/>
    <property type="match status" value="1"/>
</dbReference>
<dbReference type="Proteomes" id="UP000244005">
    <property type="component" value="Unassembled WGS sequence"/>
</dbReference>
<sequence>MNLCCTSGSCNWQTTGGSHHVDAVQRTVVGCSRELQHADGMCRLVSRGLHRRSSSDGGLSFSGEAKAARWSSHFGTVQPLNASTTPKFPIQKSCLSNCRARIPTLLTTCFLDKFRVQLVLPLALSSSGRKRENGRWTSSRSGPLPGHAGISAPRNQAKGRIGGVECRGVAVIGEAVAAAAASTRPSHAAALATVTQLAVTAAAVVYGAFLSPYAHGLIGKNENVGCPAPLLFDGVDVTGYKIFEEPEVQKAIIFAREAHIGQMRRTGEPYITHCIHTARILAALVPSKGKRAVQTVVAGVLHDVVDDTGRNLNDVREHFGDDVAKLVGGVSKLSHINQLLRRHRRITADQNSTESSGLSSAEVDSLRVMLLGMINDPRVVLIKLADRLHNMRTIYALPPSKAHAVAQETLAVWCSLASRLGVWAVKAELEDLCFAVLQPKAFRRLRAALAAIWSPHKDWRYLRRMTKRAKRRALLYGELMDQELEPKPDPEDEEELTMKDLLEAVLPFDVLLDRSRRTSGLNCSAVSKDGVKKKTKVVRDAEVALAALGSCEEALDKELLISTSYVPGMEVTLSGRLKSLYSTHCKMKRKGVSLDEVYDARALRVVVGDGSGKLHVAAVEGCYSLLNVVHRLWTPVGGEFDDYVVNPKPSGYQSLHTAVRGPDGAPLEVQIRTQGMHEYAEYGHAAHWLYKEGDSAVKSMDMFASTLPSPGAGDESTLSDEEECASNINGYGKEYKPSRTCERLPPRNVQLGHPALRIENGRLLAAVIVRVDDDGRELLVAVSFSLRAREAVAAGRARNQRRRWEAYAELYKKVSDQWWFAPGHGDWSTCLEKYTLCSDGMYHKQDQFERALPTFIQLLDLNQREEDDYREVMSIVQAGGEVEVESAESTEDDEKPLFSSGFEPGVSVSRINNKVRLLRSMLQWEQELRHEAALDGTVTVLNPDHPNSAALTEVLVIRWPDGEIMRMPAGSTASDAARRMGMDGNLVYINSQVALPHMKLKDGDLLEIR</sequence>
<dbReference type="GO" id="GO:0015969">
    <property type="term" value="P:guanosine tetraphosphate metabolic process"/>
    <property type="evidence" value="ECO:0007669"/>
    <property type="project" value="InterPro"/>
</dbReference>
<dbReference type="SUPFAM" id="SSF109604">
    <property type="entry name" value="HD-domain/PDEase-like"/>
    <property type="match status" value="1"/>
</dbReference>
<evidence type="ECO:0000313" key="8">
    <source>
        <dbReference type="Proteomes" id="UP000244005"/>
    </source>
</evidence>
<dbReference type="Pfam" id="PF24500">
    <property type="entry name" value="DUF7589"/>
    <property type="match status" value="1"/>
</dbReference>
<dbReference type="PANTHER" id="PTHR21262">
    <property type="entry name" value="GUANOSINE-3',5'-BIS DIPHOSPHATE 3'-PYROPHOSPHOHYDROLASE"/>
    <property type="match status" value="1"/>
</dbReference>
<comment type="similarity">
    <text evidence="1">Belongs to the RelA/SpoT family.</text>
</comment>
<dbReference type="EMBL" id="KZ772707">
    <property type="protein sequence ID" value="PTQ41386.1"/>
    <property type="molecule type" value="Genomic_DNA"/>
</dbReference>
<evidence type="ECO:0000256" key="4">
    <source>
        <dbReference type="ARBA" id="ARBA00023134"/>
    </source>
</evidence>
<evidence type="ECO:0000259" key="6">
    <source>
        <dbReference type="PROSITE" id="PS51831"/>
    </source>
</evidence>
<dbReference type="AlphaFoldDB" id="A0A2R6X5L8"/>
<dbReference type="PROSITE" id="PS51831">
    <property type="entry name" value="HD"/>
    <property type="match status" value="1"/>
</dbReference>
<dbReference type="InterPro" id="IPR007685">
    <property type="entry name" value="RelA_SpoT"/>
</dbReference>
<dbReference type="OMA" id="HIGQFRK"/>
<gene>
    <name evidence="7" type="ORF">MARPO_0035s0150</name>
</gene>
<dbReference type="InterPro" id="IPR043519">
    <property type="entry name" value="NT_sf"/>
</dbReference>
<dbReference type="GO" id="GO:0005525">
    <property type="term" value="F:GTP binding"/>
    <property type="evidence" value="ECO:0007669"/>
    <property type="project" value="UniProtKB-KW"/>
</dbReference>
<evidence type="ECO:0000256" key="1">
    <source>
        <dbReference type="ARBA" id="ARBA00007476"/>
    </source>
</evidence>
<dbReference type="Pfam" id="PF13328">
    <property type="entry name" value="HD_4"/>
    <property type="match status" value="1"/>
</dbReference>
<organism evidence="7 8">
    <name type="scientific">Marchantia polymorpha</name>
    <name type="common">Common liverwort</name>
    <name type="synonym">Marchantia aquatica</name>
    <dbReference type="NCBI Taxonomy" id="3197"/>
    <lineage>
        <taxon>Eukaryota</taxon>
        <taxon>Viridiplantae</taxon>
        <taxon>Streptophyta</taxon>
        <taxon>Embryophyta</taxon>
        <taxon>Marchantiophyta</taxon>
        <taxon>Marchantiopsida</taxon>
        <taxon>Marchantiidae</taxon>
        <taxon>Marchantiales</taxon>
        <taxon>Marchantiaceae</taxon>
        <taxon>Marchantia</taxon>
    </lineage>
</organism>
<accession>A0A2R6X5L8</accession>
<dbReference type="GO" id="GO:0008728">
    <property type="term" value="F:GTP diphosphokinase activity"/>
    <property type="evidence" value="ECO:0007669"/>
    <property type="project" value="UniProtKB-EC"/>
</dbReference>
<evidence type="ECO:0000256" key="5">
    <source>
        <dbReference type="SAM" id="MobiDB-lite"/>
    </source>
</evidence>
<evidence type="ECO:0000256" key="2">
    <source>
        <dbReference type="ARBA" id="ARBA00013251"/>
    </source>
</evidence>
<proteinExistence type="inferred from homology"/>
<dbReference type="GO" id="GO:0009507">
    <property type="term" value="C:chloroplast"/>
    <property type="evidence" value="ECO:0000318"/>
    <property type="project" value="GO_Central"/>
</dbReference>
<evidence type="ECO:0000313" key="7">
    <source>
        <dbReference type="EMBL" id="PTQ41386.1"/>
    </source>
</evidence>
<dbReference type="InterPro" id="IPR003607">
    <property type="entry name" value="HD/PDEase_dom"/>
</dbReference>